<dbReference type="GO" id="GO:0072487">
    <property type="term" value="C:MSL complex"/>
    <property type="evidence" value="ECO:0007669"/>
    <property type="project" value="UniProtKB-UniRule"/>
</dbReference>
<name>A0A6P7GPR4_DIAVI</name>
<sequence>MDTIANLTNVAKVNPTRLYVRITNIILRAKDPEDWKDLSRLIPNLRNSLSCAVCTKLLDQPYSPRMVQCHNVCKKCRGGIKKIRPACDNCKDCTDYVENTRLHALLQCYNAMCMYIKSKPMYKILSGYGVGESNMFNLINEGATFIDTCDDSNGILEPVCFNLPAYNSPQIHNSASTNPPSFYSILSPENGSKITLKRKYKEDKKKTVVPQQSKDPEKPVFKRPTTNVKKKGCRCGNATRFPGKLTCCGQRCPCYVVQKPCVGCRCRGCRNPHIKEGQKVIPNLSQGPKILYNITGIQNRGIKEIEVPQQNFNNKELQKLQMQKQILQVPQDVLITDHMKVSDIQKVVPQHNYNIKGLQNMQMQQQIIQISSQDALSTDRVKVQDVKKINVPQLQTLRTSTITKPQVIPCNLDTVVGEEELETVSLAELNLDSQFVSFSPLGNVKTSLPHEFVDSYSTLPELIPISYGDDNPELSVM</sequence>
<dbReference type="InterPro" id="IPR033467">
    <property type="entry name" value="Tesmin/TSO1-like_CXC"/>
</dbReference>
<keyword evidence="1" id="KW-0539">Nucleus</keyword>
<evidence type="ECO:0000313" key="4">
    <source>
        <dbReference type="RefSeq" id="XP_028145755.1"/>
    </source>
</evidence>
<evidence type="ECO:0000256" key="1">
    <source>
        <dbReference type="PROSITE-ProRule" id="PRU01396"/>
    </source>
</evidence>
<evidence type="ECO:0000256" key="2">
    <source>
        <dbReference type="SAM" id="MobiDB-lite"/>
    </source>
</evidence>
<proteinExistence type="inferred from homology"/>
<dbReference type="PANTHER" id="PTHR16048:SF3">
    <property type="entry name" value="E3 UBIQUITIN-PROTEIN LIGASE MSL2"/>
    <property type="match status" value="1"/>
</dbReference>
<evidence type="ECO:0000259" key="3">
    <source>
        <dbReference type="PROSITE" id="PS52051"/>
    </source>
</evidence>
<keyword evidence="1" id="KW-0158">Chromosome</keyword>
<feature type="region of interest" description="Disordered" evidence="2">
    <location>
        <begin position="202"/>
        <end position="223"/>
    </location>
</feature>
<protein>
    <submittedName>
        <fullName evidence="4">E3 ubiquitin-protein ligase MSL2-like isoform X1</fullName>
    </submittedName>
</protein>
<dbReference type="AlphaFoldDB" id="A0A6P7GPR4"/>
<dbReference type="InterPro" id="IPR032043">
    <property type="entry name" value="Msl2_Znf-RING"/>
</dbReference>
<dbReference type="PANTHER" id="PTHR16048">
    <property type="entry name" value="MSL2-RELATED"/>
    <property type="match status" value="1"/>
</dbReference>
<dbReference type="Gene3D" id="3.30.40.10">
    <property type="entry name" value="Zinc/RING finger domain, C3HC4 (zinc finger)"/>
    <property type="match status" value="1"/>
</dbReference>
<dbReference type="InterPro" id="IPR032049">
    <property type="entry name" value="Msl2-CXC"/>
</dbReference>
<dbReference type="InterPro" id="IPR013083">
    <property type="entry name" value="Znf_RING/FYVE/PHD"/>
</dbReference>
<dbReference type="GO" id="GO:0016567">
    <property type="term" value="P:protein ubiquitination"/>
    <property type="evidence" value="ECO:0007669"/>
    <property type="project" value="TreeGrafter"/>
</dbReference>
<dbReference type="InterPro" id="IPR037922">
    <property type="entry name" value="MSL2"/>
</dbReference>
<comment type="similarity">
    <text evidence="1">Belongs to the MSL2 family.</text>
</comment>
<accession>A0A6P7GPR4</accession>
<feature type="domain" description="CXC MSL2-type" evidence="3">
    <location>
        <begin position="228"/>
        <end position="279"/>
    </location>
</feature>
<dbReference type="Pfam" id="PF16685">
    <property type="entry name" value="zf-RING_10"/>
    <property type="match status" value="1"/>
</dbReference>
<dbReference type="RefSeq" id="XP_028145755.1">
    <property type="nucleotide sequence ID" value="XM_028289954.1"/>
</dbReference>
<gene>
    <name evidence="4" type="primary">LOC114339323</name>
</gene>
<dbReference type="CDD" id="cd13122">
    <property type="entry name" value="MSL2_CXC"/>
    <property type="match status" value="1"/>
</dbReference>
<dbReference type="PROSITE" id="PS52051">
    <property type="entry name" value="CXC_MSL2"/>
    <property type="match status" value="1"/>
</dbReference>
<reference evidence="4" key="1">
    <citation type="submission" date="2025-08" db="UniProtKB">
        <authorList>
            <consortium name="RefSeq"/>
        </authorList>
    </citation>
    <scope>IDENTIFICATION</scope>
    <source>
        <tissue evidence="4">Whole insect</tissue>
    </source>
</reference>
<organism evidence="4">
    <name type="scientific">Diabrotica virgifera virgifera</name>
    <name type="common">western corn rootworm</name>
    <dbReference type="NCBI Taxonomy" id="50390"/>
    <lineage>
        <taxon>Eukaryota</taxon>
        <taxon>Metazoa</taxon>
        <taxon>Ecdysozoa</taxon>
        <taxon>Arthropoda</taxon>
        <taxon>Hexapoda</taxon>
        <taxon>Insecta</taxon>
        <taxon>Pterygota</taxon>
        <taxon>Neoptera</taxon>
        <taxon>Endopterygota</taxon>
        <taxon>Coleoptera</taxon>
        <taxon>Polyphaga</taxon>
        <taxon>Cucujiformia</taxon>
        <taxon>Chrysomeloidea</taxon>
        <taxon>Chrysomelidae</taxon>
        <taxon>Galerucinae</taxon>
        <taxon>Diabroticina</taxon>
        <taxon>Diabroticites</taxon>
        <taxon>Diabrotica</taxon>
    </lineage>
</organism>
<dbReference type="InParanoid" id="A0A6P7GPR4"/>
<dbReference type="Pfam" id="PF16682">
    <property type="entry name" value="MSL2-CXC"/>
    <property type="match status" value="1"/>
</dbReference>
<dbReference type="GO" id="GO:0061630">
    <property type="term" value="F:ubiquitin protein ligase activity"/>
    <property type="evidence" value="ECO:0007669"/>
    <property type="project" value="InterPro"/>
</dbReference>
<dbReference type="SMART" id="SM01114">
    <property type="entry name" value="CXC"/>
    <property type="match status" value="1"/>
</dbReference>